<accession>A0A103XYQ9</accession>
<protein>
    <submittedName>
        <fullName evidence="1">Uncharacterized protein</fullName>
    </submittedName>
</protein>
<keyword evidence="2" id="KW-1185">Reference proteome</keyword>
<gene>
    <name evidence="1" type="ORF">Ccrd_022427</name>
</gene>
<evidence type="ECO:0000313" key="1">
    <source>
        <dbReference type="EMBL" id="KVH99343.1"/>
    </source>
</evidence>
<organism evidence="1 2">
    <name type="scientific">Cynara cardunculus var. scolymus</name>
    <name type="common">Globe artichoke</name>
    <name type="synonym">Cynara scolymus</name>
    <dbReference type="NCBI Taxonomy" id="59895"/>
    <lineage>
        <taxon>Eukaryota</taxon>
        <taxon>Viridiplantae</taxon>
        <taxon>Streptophyta</taxon>
        <taxon>Embryophyta</taxon>
        <taxon>Tracheophyta</taxon>
        <taxon>Spermatophyta</taxon>
        <taxon>Magnoliopsida</taxon>
        <taxon>eudicotyledons</taxon>
        <taxon>Gunneridae</taxon>
        <taxon>Pentapetalae</taxon>
        <taxon>asterids</taxon>
        <taxon>campanulids</taxon>
        <taxon>Asterales</taxon>
        <taxon>Asteraceae</taxon>
        <taxon>Carduoideae</taxon>
        <taxon>Cardueae</taxon>
        <taxon>Carduinae</taxon>
        <taxon>Cynara</taxon>
    </lineage>
</organism>
<sequence length="115" mass="13543">MWVFDVTTRQARLLIKSKIFSSSMFIAFQEVRNSHEGPSLRCIQILYGGYGHNVIKELRTNDQGIKNEYLLVEINGIGDRRSEDTKLEFMFSNMNIHKLRLLSTHKTILFRYLFI</sequence>
<dbReference type="Proteomes" id="UP000243975">
    <property type="component" value="Unassembled WGS sequence"/>
</dbReference>
<comment type="caution">
    <text evidence="1">The sequence shown here is derived from an EMBL/GenBank/DDBJ whole genome shotgun (WGS) entry which is preliminary data.</text>
</comment>
<dbReference type="Gramene" id="KVH99343">
    <property type="protein sequence ID" value="KVH99343"/>
    <property type="gene ID" value="Ccrd_022427"/>
</dbReference>
<evidence type="ECO:0000313" key="2">
    <source>
        <dbReference type="Proteomes" id="UP000243975"/>
    </source>
</evidence>
<dbReference type="AlphaFoldDB" id="A0A103XYQ9"/>
<name>A0A103XYQ9_CYNCS</name>
<reference evidence="1 2" key="1">
    <citation type="journal article" date="2016" name="Sci. Rep.">
        <title>The genome sequence of the outbreeding globe artichoke constructed de novo incorporating a phase-aware low-pass sequencing strategy of F1 progeny.</title>
        <authorList>
            <person name="Scaglione D."/>
            <person name="Reyes-Chin-Wo S."/>
            <person name="Acquadro A."/>
            <person name="Froenicke L."/>
            <person name="Portis E."/>
            <person name="Beitel C."/>
            <person name="Tirone M."/>
            <person name="Mauro R."/>
            <person name="Lo Monaco A."/>
            <person name="Mauromicale G."/>
            <person name="Faccioli P."/>
            <person name="Cattivelli L."/>
            <person name="Rieseberg L."/>
            <person name="Michelmore R."/>
            <person name="Lanteri S."/>
        </authorList>
    </citation>
    <scope>NUCLEOTIDE SEQUENCE [LARGE SCALE GENOMIC DNA]</scope>
    <source>
        <strain evidence="1">2C</strain>
    </source>
</reference>
<proteinExistence type="predicted"/>
<dbReference type="EMBL" id="LEKV01003608">
    <property type="protein sequence ID" value="KVH99343.1"/>
    <property type="molecule type" value="Genomic_DNA"/>
</dbReference>